<organism evidence="1 2">
    <name type="scientific">Lentzea kristufekii</name>
    <dbReference type="NCBI Taxonomy" id="3095430"/>
    <lineage>
        <taxon>Bacteria</taxon>
        <taxon>Bacillati</taxon>
        <taxon>Actinomycetota</taxon>
        <taxon>Actinomycetes</taxon>
        <taxon>Pseudonocardiales</taxon>
        <taxon>Pseudonocardiaceae</taxon>
        <taxon>Lentzea</taxon>
    </lineage>
</organism>
<keyword evidence="2" id="KW-1185">Reference proteome</keyword>
<reference evidence="1 2" key="2">
    <citation type="submission" date="2023-11" db="EMBL/GenBank/DDBJ databases">
        <authorList>
            <person name="Lara A.C."/>
            <person name="Chronakova A."/>
        </authorList>
    </citation>
    <scope>NUCLEOTIDE SEQUENCE [LARGE SCALE GENOMIC DNA]</scope>
    <source>
        <strain evidence="1 2">BCCO 10_0798</strain>
    </source>
</reference>
<name>A0ABU4U4Y5_9PSEU</name>
<reference evidence="1 2" key="1">
    <citation type="submission" date="2023-11" db="EMBL/GenBank/DDBJ databases">
        <title>Lentzea sokolovensis, sp. nov., Lentzea kristufkii, sp. nov., and Lentzea miocenensis, sp. nov., rare actinobacteria from Sokolov Coal Basin, Miocene lacustrine sediment, Czech Republic.</title>
        <authorList>
            <person name="Lara A."/>
            <person name="Kotroba L."/>
            <person name="Nouioui I."/>
            <person name="Neumann-Schaal M."/>
            <person name="Mast Y."/>
            <person name="Chronakova A."/>
        </authorList>
    </citation>
    <scope>NUCLEOTIDE SEQUENCE [LARGE SCALE GENOMIC DNA]</scope>
    <source>
        <strain evidence="1 2">BCCO 10_0798</strain>
    </source>
</reference>
<proteinExistence type="predicted"/>
<dbReference type="RefSeq" id="WP_319989336.1">
    <property type="nucleotide sequence ID" value="NZ_JAXAVV010000030.1"/>
</dbReference>
<accession>A0ABU4U4Y5</accession>
<comment type="caution">
    <text evidence="1">The sequence shown here is derived from an EMBL/GenBank/DDBJ whole genome shotgun (WGS) entry which is preliminary data.</text>
</comment>
<evidence type="ECO:0000313" key="2">
    <source>
        <dbReference type="Proteomes" id="UP001271792"/>
    </source>
</evidence>
<dbReference type="EMBL" id="JAXAVV010000030">
    <property type="protein sequence ID" value="MDX8055612.1"/>
    <property type="molecule type" value="Genomic_DNA"/>
</dbReference>
<dbReference type="Proteomes" id="UP001271792">
    <property type="component" value="Unassembled WGS sequence"/>
</dbReference>
<sequence>MIKAAPDLLEITSATLPGARLDDAFATADAQPVTRSVVVGGHRRGDSALLVPTVVREAVPACSQPFVIVLSVLQV</sequence>
<protein>
    <recommendedName>
        <fullName evidence="3">UspA domain-containing protein</fullName>
    </recommendedName>
</protein>
<evidence type="ECO:0000313" key="1">
    <source>
        <dbReference type="EMBL" id="MDX8055612.1"/>
    </source>
</evidence>
<gene>
    <name evidence="1" type="ORF">SK571_40080</name>
</gene>
<evidence type="ECO:0008006" key="3">
    <source>
        <dbReference type="Google" id="ProtNLM"/>
    </source>
</evidence>